<accession>A0A1V0SIS2</accession>
<dbReference type="InterPro" id="IPR044925">
    <property type="entry name" value="His-Me_finger_sf"/>
</dbReference>
<dbReference type="Gene3D" id="3.90.75.20">
    <property type="match status" value="2"/>
</dbReference>
<dbReference type="GO" id="GO:0016788">
    <property type="term" value="F:hydrolase activity, acting on ester bonds"/>
    <property type="evidence" value="ECO:0007669"/>
    <property type="project" value="InterPro"/>
</dbReference>
<keyword evidence="2" id="KW-0378">Hydrolase</keyword>
<dbReference type="SUPFAM" id="SSF54060">
    <property type="entry name" value="His-Me finger endonucleases"/>
    <property type="match status" value="2"/>
</dbReference>
<gene>
    <name evidence="2" type="ORF">Klosneuvirus_2_45</name>
</gene>
<proteinExistence type="predicted"/>
<dbReference type="Pfam" id="PF13392">
    <property type="entry name" value="HNH_3"/>
    <property type="match status" value="2"/>
</dbReference>
<dbReference type="InterPro" id="IPR003615">
    <property type="entry name" value="HNH_nuc"/>
</dbReference>
<name>A0A1V0SIS2_9VIRU</name>
<dbReference type="InterPro" id="IPR010902">
    <property type="entry name" value="NUMOD4"/>
</dbReference>
<feature type="domain" description="HNH nuclease" evidence="1">
    <location>
        <begin position="230"/>
        <end position="280"/>
    </location>
</feature>
<dbReference type="Pfam" id="PF07463">
    <property type="entry name" value="NUMOD4"/>
    <property type="match status" value="1"/>
</dbReference>
<keyword evidence="2" id="KW-0255">Endonuclease</keyword>
<evidence type="ECO:0000313" key="2">
    <source>
        <dbReference type="EMBL" id="ARF11609.1"/>
    </source>
</evidence>
<keyword evidence="2" id="KW-0540">Nuclease</keyword>
<protein>
    <submittedName>
        <fullName evidence="2">HNH endonuclease</fullName>
    </submittedName>
</protein>
<dbReference type="EMBL" id="KY684109">
    <property type="protein sequence ID" value="ARF11609.1"/>
    <property type="molecule type" value="Genomic_DNA"/>
</dbReference>
<organism evidence="2">
    <name type="scientific">Klosneuvirus KNV1</name>
    <dbReference type="NCBI Taxonomy" id="1977640"/>
    <lineage>
        <taxon>Viruses</taxon>
        <taxon>Varidnaviria</taxon>
        <taxon>Bamfordvirae</taxon>
        <taxon>Nucleocytoviricota</taxon>
        <taxon>Megaviricetes</taxon>
        <taxon>Imitervirales</taxon>
        <taxon>Mimiviridae</taxon>
        <taxon>Klosneuvirinae</taxon>
        <taxon>Klosneuvirus</taxon>
    </lineage>
</organism>
<dbReference type="SMART" id="SM00497">
    <property type="entry name" value="IENR1"/>
    <property type="match status" value="2"/>
</dbReference>
<reference evidence="2" key="1">
    <citation type="journal article" date="2017" name="Science">
        <title>Giant viruses with an expanded complement of translation system components.</title>
        <authorList>
            <person name="Schulz F."/>
            <person name="Yutin N."/>
            <person name="Ivanova N.N."/>
            <person name="Ortega D.R."/>
            <person name="Lee T.K."/>
            <person name="Vierheilig J."/>
            <person name="Daims H."/>
            <person name="Horn M."/>
            <person name="Wagner M."/>
            <person name="Jensen G.J."/>
            <person name="Kyrpides N.C."/>
            <person name="Koonin E.V."/>
            <person name="Woyke T."/>
        </authorList>
    </citation>
    <scope>NUCLEOTIDE SEQUENCE</scope>
    <source>
        <strain evidence="2">KNV1</strain>
    </source>
</reference>
<dbReference type="InterPro" id="IPR003647">
    <property type="entry name" value="Intron_nuc_1_rpt"/>
</dbReference>
<sequence>MPKKENWKMIPDFEKYEASTKGNVRNKNTKYLLKPYIKNGYKMVGLYNPEIKKIQQRSIHRLVALTFIPNTNNYPIVDHIDRIRSNNSVNNLKWCTVKQNNMNKTSKTDPKIIQKSLDNNVIKIWNSIKEIEISLGYNKSAIANCCRGILKTYKKYRWEWNNNNNRTVITKTNNADNYKCIGIIDNYDFSDYKIRETPEIEVINKSNVIMKTFSNGDYKRYSLVDKNTKKNIKILVHRLIYAVSNNNRLPNDKKYIDHKDKNKINNNLENLELVTNRENSIRALGKKVKQIDKLSGIVIRIYNCLVDAFNSVKKNSNLLNGSNNISKVCNKQRKTAYGYKWEWEK</sequence>
<dbReference type="GO" id="GO:0004519">
    <property type="term" value="F:endonuclease activity"/>
    <property type="evidence" value="ECO:0007669"/>
    <property type="project" value="UniProtKB-KW"/>
</dbReference>
<feature type="domain" description="HNH nuclease" evidence="1">
    <location>
        <begin position="53"/>
        <end position="101"/>
    </location>
</feature>
<evidence type="ECO:0000259" key="1">
    <source>
        <dbReference type="SMART" id="SM00507"/>
    </source>
</evidence>
<dbReference type="SMART" id="SM00507">
    <property type="entry name" value="HNHc"/>
    <property type="match status" value="2"/>
</dbReference>